<comment type="cofactor">
    <cofactor evidence="1">
        <name>pyridoxal 5'-phosphate</name>
        <dbReference type="ChEBI" id="CHEBI:597326"/>
    </cofactor>
</comment>
<organism evidence="10 11">
    <name type="scientific">Pseudoalteromonas aurantia 208</name>
    <dbReference type="NCBI Taxonomy" id="1314867"/>
    <lineage>
        <taxon>Bacteria</taxon>
        <taxon>Pseudomonadati</taxon>
        <taxon>Pseudomonadota</taxon>
        <taxon>Gammaproteobacteria</taxon>
        <taxon>Alteromonadales</taxon>
        <taxon>Pseudoalteromonadaceae</taxon>
        <taxon>Pseudoalteromonas</taxon>
    </lineage>
</organism>
<dbReference type="Proteomes" id="UP000615755">
    <property type="component" value="Unassembled WGS sequence"/>
</dbReference>
<dbReference type="InterPro" id="IPR003739">
    <property type="entry name" value="Lys_aminomutase/Glu_NH3_mut"/>
</dbReference>
<evidence type="ECO:0000256" key="9">
    <source>
        <dbReference type="ARBA" id="ARBA00023014"/>
    </source>
</evidence>
<sequence>MISNIKIKTEDSLLKKTPDKFISYQNKQIDRIEFISQLPESIRFEMKVVSSVFPFRVNNYVIDNLIDWHKVPDDPIFQLVFPQKGMLDDVSFKKMANLLKRDPKPEQILSLAQEIRNKLNPHPAGQVEHNVPSLNGEKVNGMQHKYKETVLFFPSQGQYCHAYCTFCFRWAQFVGKSSRFNNNDAEQLHAYLKSNKHITDLLVTGGDPMVMRTEKFKAYLETLAEPEFDHIKTIRIGTKSLTFWPHRYVTDADADDFLTLIKRLVDMGKHISFMAHINHIQELRTDIVKEAIKKIRATGAQIRSQAPLLNHINTDPDMWSEMWKLQTQLGIIPYYVFIERDTGAKRYFELPLYRTWEIFKQAYQQVSGVSRTVRGPSMSAGPGKIEISGVCEVKGEKVFALRFIQARNPEWVQKPFFAQFDEKATWLNDLKPAFGESKFFWEDEYEAIVGATSPE</sequence>
<keyword evidence="11" id="KW-1185">Reference proteome</keyword>
<keyword evidence="6" id="KW-0479">Metal-binding</keyword>
<accession>A0ABR9EG24</accession>
<dbReference type="PANTHER" id="PTHR30538">
    <property type="entry name" value="LYSINE 2,3-AMINOMUTASE-RELATED"/>
    <property type="match status" value="1"/>
</dbReference>
<evidence type="ECO:0000256" key="7">
    <source>
        <dbReference type="ARBA" id="ARBA00022898"/>
    </source>
</evidence>
<evidence type="ECO:0000256" key="8">
    <source>
        <dbReference type="ARBA" id="ARBA00023004"/>
    </source>
</evidence>
<gene>
    <name evidence="10" type="ORF">PAUR_a4551</name>
</gene>
<comment type="cofactor">
    <cofactor evidence="2">
        <name>[4Fe-4S] cluster</name>
        <dbReference type="ChEBI" id="CHEBI:49883"/>
    </cofactor>
</comment>
<dbReference type="PANTHER" id="PTHR30538:SF0">
    <property type="entry name" value="L-LYSINE 2,3-AMINOMUTASE AQ_1632-RELATED"/>
    <property type="match status" value="1"/>
</dbReference>
<evidence type="ECO:0000313" key="11">
    <source>
        <dbReference type="Proteomes" id="UP000615755"/>
    </source>
</evidence>
<comment type="caution">
    <text evidence="10">The sequence shown here is derived from an EMBL/GenBank/DDBJ whole genome shotgun (WGS) entry which is preliminary data.</text>
</comment>
<protein>
    <recommendedName>
        <fullName evidence="12">Lysine 2,3-aminomutase</fullName>
    </recommendedName>
</protein>
<reference evidence="10 11" key="1">
    <citation type="submission" date="2015-03" db="EMBL/GenBank/DDBJ databases">
        <title>Genome sequence of Pseudoalteromonas aurantia.</title>
        <authorList>
            <person name="Xie B.-B."/>
            <person name="Rong J.-C."/>
            <person name="Qin Q.-L."/>
            <person name="Zhang Y.-Z."/>
        </authorList>
    </citation>
    <scope>NUCLEOTIDE SEQUENCE [LARGE SCALE GENOMIC DNA]</scope>
    <source>
        <strain evidence="10 11">208</strain>
    </source>
</reference>
<dbReference type="RefSeq" id="WP_404821703.1">
    <property type="nucleotide sequence ID" value="NZ_AQGV01000014.1"/>
</dbReference>
<keyword evidence="4" id="KW-0004">4Fe-4S</keyword>
<dbReference type="SUPFAM" id="SSF102114">
    <property type="entry name" value="Radical SAM enzymes"/>
    <property type="match status" value="1"/>
</dbReference>
<dbReference type="SFLD" id="SFLDS00029">
    <property type="entry name" value="Radical_SAM"/>
    <property type="match status" value="1"/>
</dbReference>
<evidence type="ECO:0000256" key="1">
    <source>
        <dbReference type="ARBA" id="ARBA00001933"/>
    </source>
</evidence>
<dbReference type="InterPro" id="IPR007197">
    <property type="entry name" value="rSAM"/>
</dbReference>
<proteinExistence type="inferred from homology"/>
<keyword evidence="8" id="KW-0408">Iron</keyword>
<dbReference type="EMBL" id="AQGV01000014">
    <property type="protein sequence ID" value="MBE0369942.1"/>
    <property type="molecule type" value="Genomic_DNA"/>
</dbReference>
<keyword evidence="7" id="KW-0663">Pyridoxal phosphate</keyword>
<evidence type="ECO:0000256" key="3">
    <source>
        <dbReference type="ARBA" id="ARBA00008703"/>
    </source>
</evidence>
<dbReference type="Gene3D" id="3.20.20.70">
    <property type="entry name" value="Aldolase class I"/>
    <property type="match status" value="1"/>
</dbReference>
<evidence type="ECO:0008006" key="12">
    <source>
        <dbReference type="Google" id="ProtNLM"/>
    </source>
</evidence>
<dbReference type="SFLD" id="SFLDG01070">
    <property type="entry name" value="PLP-dependent"/>
    <property type="match status" value="1"/>
</dbReference>
<evidence type="ECO:0000256" key="6">
    <source>
        <dbReference type="ARBA" id="ARBA00022723"/>
    </source>
</evidence>
<comment type="similarity">
    <text evidence="3">Belongs to the radical SAM superfamily. KamA family.</text>
</comment>
<evidence type="ECO:0000313" key="10">
    <source>
        <dbReference type="EMBL" id="MBE0369942.1"/>
    </source>
</evidence>
<keyword evidence="9" id="KW-0411">Iron-sulfur</keyword>
<evidence type="ECO:0000256" key="5">
    <source>
        <dbReference type="ARBA" id="ARBA00022691"/>
    </source>
</evidence>
<dbReference type="InterPro" id="IPR058240">
    <property type="entry name" value="rSAM_sf"/>
</dbReference>
<evidence type="ECO:0000256" key="4">
    <source>
        <dbReference type="ARBA" id="ARBA00022485"/>
    </source>
</evidence>
<name>A0ABR9EG24_9GAMM</name>
<evidence type="ECO:0000256" key="2">
    <source>
        <dbReference type="ARBA" id="ARBA00001966"/>
    </source>
</evidence>
<dbReference type="InterPro" id="IPR013785">
    <property type="entry name" value="Aldolase_TIM"/>
</dbReference>
<keyword evidence="5" id="KW-0949">S-adenosyl-L-methionine</keyword>